<feature type="compositionally biased region" description="Low complexity" evidence="1">
    <location>
        <begin position="17"/>
        <end position="28"/>
    </location>
</feature>
<proteinExistence type="predicted"/>
<dbReference type="EMBL" id="ADBJ01000002">
    <property type="protein sequence ID" value="EFA86492.1"/>
    <property type="molecule type" value="Genomic_DNA"/>
</dbReference>
<feature type="compositionally biased region" description="Polar residues" evidence="1">
    <location>
        <begin position="371"/>
        <end position="381"/>
    </location>
</feature>
<feature type="compositionally biased region" description="Low complexity" evidence="1">
    <location>
        <begin position="324"/>
        <end position="352"/>
    </location>
</feature>
<protein>
    <recommendedName>
        <fullName evidence="2">TORTIFOLIA1/SINE1-2 N-terminal domain-containing protein</fullName>
    </recommendedName>
</protein>
<dbReference type="Proteomes" id="UP000001396">
    <property type="component" value="Unassembled WGS sequence"/>
</dbReference>
<dbReference type="AlphaFoldDB" id="D3AW19"/>
<feature type="region of interest" description="Disordered" evidence="1">
    <location>
        <begin position="365"/>
        <end position="422"/>
    </location>
</feature>
<dbReference type="InterPro" id="IPR011989">
    <property type="entry name" value="ARM-like"/>
</dbReference>
<dbReference type="InterPro" id="IPR057600">
    <property type="entry name" value="TORTIFOLIA1/SINE1-2_N"/>
</dbReference>
<evidence type="ECO:0000256" key="1">
    <source>
        <dbReference type="SAM" id="MobiDB-lite"/>
    </source>
</evidence>
<dbReference type="GO" id="GO:0005874">
    <property type="term" value="C:microtubule"/>
    <property type="evidence" value="ECO:0007669"/>
    <property type="project" value="InterPro"/>
</dbReference>
<evidence type="ECO:0000313" key="4">
    <source>
        <dbReference type="Proteomes" id="UP000001396"/>
    </source>
</evidence>
<dbReference type="InterPro" id="IPR033337">
    <property type="entry name" value="TORTIFOLIA1/SINE1-2"/>
</dbReference>
<dbReference type="InParanoid" id="D3AW19"/>
<comment type="caution">
    <text evidence="3">The sequence shown here is derived from an EMBL/GenBank/DDBJ whole genome shotgun (WGS) entry which is preliminary data.</text>
</comment>
<organism evidence="3 4">
    <name type="scientific">Heterostelium pallidum (strain ATCC 26659 / Pp 5 / PN500)</name>
    <name type="common">Cellular slime mold</name>
    <name type="synonym">Polysphondylium pallidum</name>
    <dbReference type="NCBI Taxonomy" id="670386"/>
    <lineage>
        <taxon>Eukaryota</taxon>
        <taxon>Amoebozoa</taxon>
        <taxon>Evosea</taxon>
        <taxon>Eumycetozoa</taxon>
        <taxon>Dictyostelia</taxon>
        <taxon>Acytosteliales</taxon>
        <taxon>Acytosteliaceae</taxon>
        <taxon>Heterostelium</taxon>
    </lineage>
</organism>
<feature type="domain" description="TORTIFOLIA1/SINE1-2 N-terminal" evidence="2">
    <location>
        <begin position="47"/>
        <end position="310"/>
    </location>
</feature>
<dbReference type="InterPro" id="IPR016024">
    <property type="entry name" value="ARM-type_fold"/>
</dbReference>
<feature type="compositionally biased region" description="Low complexity" evidence="1">
    <location>
        <begin position="382"/>
        <end position="414"/>
    </location>
</feature>
<keyword evidence="4" id="KW-1185">Reference proteome</keyword>
<name>D3AW19_HETP5</name>
<dbReference type="SUPFAM" id="SSF48371">
    <property type="entry name" value="ARM repeat"/>
    <property type="match status" value="1"/>
</dbReference>
<dbReference type="GeneID" id="31355820"/>
<evidence type="ECO:0000313" key="3">
    <source>
        <dbReference type="EMBL" id="EFA86492.1"/>
    </source>
</evidence>
<reference evidence="3 4" key="1">
    <citation type="journal article" date="2011" name="Genome Res.">
        <title>Phylogeny-wide analysis of social amoeba genomes highlights ancient origins for complex intercellular communication.</title>
        <authorList>
            <person name="Heidel A.J."/>
            <person name="Lawal H.M."/>
            <person name="Felder M."/>
            <person name="Schilde C."/>
            <person name="Helps N.R."/>
            <person name="Tunggal B."/>
            <person name="Rivero F."/>
            <person name="John U."/>
            <person name="Schleicher M."/>
            <person name="Eichinger L."/>
            <person name="Platzer M."/>
            <person name="Noegel A.A."/>
            <person name="Schaap P."/>
            <person name="Gloeckner G."/>
        </authorList>
    </citation>
    <scope>NUCLEOTIDE SEQUENCE [LARGE SCALE GENOMIC DNA]</scope>
    <source>
        <strain evidence="4">ATCC 26659 / Pp 5 / PN500</strain>
    </source>
</reference>
<feature type="region of interest" description="Disordered" evidence="1">
    <location>
        <begin position="1"/>
        <end position="32"/>
    </location>
</feature>
<sequence length="422" mass="46035">MINNNNNKDIGSKYKYNNNSNSNNNNHNSSKRNDIDWDDLIEHFDVLGDDQHCHQACQSILNVIQILDSETIPNFMKYFLDNIRIDSLNLLARKEVVRLIGFLVSLHKLNVIDYQRDMVTVIFKVVFDNLAGTSDVSYESIGIMVKYLITSSSSSSSSSYSSPTLNSIANIIVAIIENVNGSVFRAHSFTVTGHLMRFLECQRCQCHAQVVQALAAMIVYHNTGGAAAASSSSFDDVLSSLADIGCRYLASPDWLLRKASCELLSALATRISKEKVIAYQQQCLNALEQCKYDKIKSVRDLAITNISLYKSIVITTNSSSPTNLSPILTSSSSTPSSAPTLSSTTPTPTTPNKIALHQNQYIPSPLKKASSLPTTPNLNKQTTTASTPTSTTSISTPKISSSSSSSSSSTTSTTLTPNIFKE</sequence>
<dbReference type="Gene3D" id="1.25.10.10">
    <property type="entry name" value="Leucine-rich Repeat Variant"/>
    <property type="match status" value="1"/>
</dbReference>
<dbReference type="RefSeq" id="XP_020438597.1">
    <property type="nucleotide sequence ID" value="XM_020571323.1"/>
</dbReference>
<dbReference type="GO" id="GO:0008017">
    <property type="term" value="F:microtubule binding"/>
    <property type="evidence" value="ECO:0007669"/>
    <property type="project" value="InterPro"/>
</dbReference>
<feature type="region of interest" description="Disordered" evidence="1">
    <location>
        <begin position="324"/>
        <end position="353"/>
    </location>
</feature>
<dbReference type="PANTHER" id="PTHR31355:SF7">
    <property type="entry name" value="MICROTUBULE-ASSOCIATED PROTEIN TORTIFOLIA1"/>
    <property type="match status" value="1"/>
</dbReference>
<accession>D3AW19</accession>
<dbReference type="PANTHER" id="PTHR31355">
    <property type="entry name" value="MICROTUBULE-ASSOCIATED PROTEIN TORTIFOLIA1"/>
    <property type="match status" value="1"/>
</dbReference>
<evidence type="ECO:0000259" key="2">
    <source>
        <dbReference type="Pfam" id="PF24714"/>
    </source>
</evidence>
<dbReference type="Pfam" id="PF24714">
    <property type="entry name" value="TOR1L1_N"/>
    <property type="match status" value="1"/>
</dbReference>
<gene>
    <name evidence="3" type="ORF">PPL_00286</name>
</gene>